<evidence type="ECO:0000256" key="10">
    <source>
        <dbReference type="SAM" id="Phobius"/>
    </source>
</evidence>
<dbReference type="GO" id="GO:0005789">
    <property type="term" value="C:endoplasmic reticulum membrane"/>
    <property type="evidence" value="ECO:0007669"/>
    <property type="project" value="UniProtKB-SubCell"/>
</dbReference>
<evidence type="ECO:0000256" key="1">
    <source>
        <dbReference type="ARBA" id="ARBA00004586"/>
    </source>
</evidence>
<evidence type="ECO:0000256" key="3">
    <source>
        <dbReference type="ARBA" id="ARBA00022692"/>
    </source>
</evidence>
<evidence type="ECO:0000313" key="12">
    <source>
        <dbReference type="RefSeq" id="XP_018457507.1"/>
    </source>
</evidence>
<dbReference type="KEGG" id="rsz:108828350"/>
<feature type="region of interest" description="Disordered" evidence="9">
    <location>
        <begin position="256"/>
        <end position="285"/>
    </location>
</feature>
<keyword evidence="11" id="KW-1185">Reference proteome</keyword>
<feature type="region of interest" description="Disordered" evidence="9">
    <location>
        <begin position="459"/>
        <end position="490"/>
    </location>
</feature>
<keyword evidence="3 10" id="KW-0812">Transmembrane</keyword>
<evidence type="ECO:0000256" key="8">
    <source>
        <dbReference type="ARBA" id="ARBA00023136"/>
    </source>
</evidence>
<dbReference type="Proteomes" id="UP000504610">
    <property type="component" value="Chromosome 9"/>
</dbReference>
<dbReference type="InterPro" id="IPR031468">
    <property type="entry name" value="SMP_LBD"/>
</dbReference>
<keyword evidence="5 10" id="KW-1133">Transmembrane helix</keyword>
<keyword evidence="7" id="KW-0446">Lipid-binding</keyword>
<feature type="compositionally biased region" description="Low complexity" evidence="9">
    <location>
        <begin position="650"/>
        <end position="660"/>
    </location>
</feature>
<evidence type="ECO:0000256" key="4">
    <source>
        <dbReference type="ARBA" id="ARBA00022824"/>
    </source>
</evidence>
<organism evidence="11 12">
    <name type="scientific">Raphanus sativus</name>
    <name type="common">Radish</name>
    <name type="synonym">Raphanus raphanistrum var. sativus</name>
    <dbReference type="NCBI Taxonomy" id="3726"/>
    <lineage>
        <taxon>Eukaryota</taxon>
        <taxon>Viridiplantae</taxon>
        <taxon>Streptophyta</taxon>
        <taxon>Embryophyta</taxon>
        <taxon>Tracheophyta</taxon>
        <taxon>Spermatophyta</taxon>
        <taxon>Magnoliopsida</taxon>
        <taxon>eudicotyledons</taxon>
        <taxon>Gunneridae</taxon>
        <taxon>Pentapetalae</taxon>
        <taxon>rosids</taxon>
        <taxon>malvids</taxon>
        <taxon>Brassicales</taxon>
        <taxon>Brassicaceae</taxon>
        <taxon>Brassiceae</taxon>
        <taxon>Raphanus</taxon>
    </lineage>
</organism>
<evidence type="ECO:0000256" key="5">
    <source>
        <dbReference type="ARBA" id="ARBA00022989"/>
    </source>
</evidence>
<accession>A0A6J0LBP9</accession>
<reference evidence="12" key="2">
    <citation type="submission" date="2025-08" db="UniProtKB">
        <authorList>
            <consortium name="RefSeq"/>
        </authorList>
    </citation>
    <scope>IDENTIFICATION</scope>
    <source>
        <tissue evidence="12">Leaf</tissue>
    </source>
</reference>
<evidence type="ECO:0000256" key="7">
    <source>
        <dbReference type="ARBA" id="ARBA00023121"/>
    </source>
</evidence>
<keyword evidence="4" id="KW-0256">Endoplasmic reticulum</keyword>
<feature type="compositionally biased region" description="Low complexity" evidence="9">
    <location>
        <begin position="270"/>
        <end position="281"/>
    </location>
</feature>
<comment type="subcellular location">
    <subcellularLocation>
        <location evidence="1">Endoplasmic reticulum membrane</location>
    </subcellularLocation>
</comment>
<protein>
    <submittedName>
        <fullName evidence="12">Uncharacterized protein LOC108828350</fullName>
    </submittedName>
</protein>
<feature type="region of interest" description="Disordered" evidence="9">
    <location>
        <begin position="743"/>
        <end position="763"/>
    </location>
</feature>
<name>A0A6J0LBP9_RAPSA</name>
<keyword evidence="8 10" id="KW-0472">Membrane</keyword>
<feature type="region of interest" description="Disordered" evidence="9">
    <location>
        <begin position="614"/>
        <end position="724"/>
    </location>
</feature>
<dbReference type="PANTHER" id="PTHR13466:SF0">
    <property type="entry name" value="SMP-LTD DOMAIN-CONTAINING PROTEIN"/>
    <property type="match status" value="1"/>
</dbReference>
<feature type="compositionally biased region" description="Basic and acidic residues" evidence="9">
    <location>
        <begin position="664"/>
        <end position="684"/>
    </location>
</feature>
<dbReference type="PROSITE" id="PS51847">
    <property type="entry name" value="SMP"/>
    <property type="match status" value="1"/>
</dbReference>
<dbReference type="InterPro" id="IPR057080">
    <property type="entry name" value="PH_SMPa"/>
</dbReference>
<feature type="compositionally biased region" description="Polar residues" evidence="9">
    <location>
        <begin position="702"/>
        <end position="711"/>
    </location>
</feature>
<evidence type="ECO:0000256" key="6">
    <source>
        <dbReference type="ARBA" id="ARBA00023055"/>
    </source>
</evidence>
<dbReference type="GO" id="GO:0008289">
    <property type="term" value="F:lipid binding"/>
    <property type="evidence" value="ECO:0007669"/>
    <property type="project" value="UniProtKB-KW"/>
</dbReference>
<dbReference type="AlphaFoldDB" id="A0A6J0LBP9"/>
<reference evidence="11" key="1">
    <citation type="journal article" date="2019" name="Database">
        <title>The radish genome database (RadishGD): an integrated information resource for radish genomics.</title>
        <authorList>
            <person name="Yu H.J."/>
            <person name="Baek S."/>
            <person name="Lee Y.J."/>
            <person name="Cho A."/>
            <person name="Mun J.H."/>
        </authorList>
    </citation>
    <scope>NUCLEOTIDE SEQUENCE [LARGE SCALE GENOMIC DNA]</scope>
    <source>
        <strain evidence="11">cv. WK10039</strain>
    </source>
</reference>
<keyword evidence="2" id="KW-0813">Transport</keyword>
<feature type="compositionally biased region" description="Basic and acidic residues" evidence="9">
    <location>
        <begin position="614"/>
        <end position="634"/>
    </location>
</feature>
<dbReference type="GO" id="GO:0006869">
    <property type="term" value="P:lipid transport"/>
    <property type="evidence" value="ECO:0007669"/>
    <property type="project" value="UniProtKB-KW"/>
</dbReference>
<evidence type="ECO:0000256" key="2">
    <source>
        <dbReference type="ARBA" id="ARBA00022448"/>
    </source>
</evidence>
<dbReference type="RefSeq" id="XP_018457507.1">
    <property type="nucleotide sequence ID" value="XM_018602005.2"/>
</dbReference>
<feature type="region of interest" description="Disordered" evidence="9">
    <location>
        <begin position="41"/>
        <end position="61"/>
    </location>
</feature>
<sequence>MVSFAGFAFVTGFLLGLLAVVAAEVAAFLYLVKRLNRKRNLQGSKSSDPTLKGSDPPPPNSIDFNLNKQGVIWVLELDESLKEKLPKEQKKKNNLLEVHPVRKFARIKDHKLHLSDADGNKTVVTLKGCSVEAVSGSELPTRKWAKRFPIQVESKASELYKGNRVFYIYLETSWEKESWCKALRLAASSDHERFIWSTKLKDEFRSYMASLNAAYPSFLKPSAGFSFESLDKGVKIDGPSSKVRLFWKKFSKKCSTKVNSTRPPYQDSQSNGGSSGRSNPGRKIRDNIIPEETDVGAFSRSWSQGSHASDVDSEDKFFADEGTLAWNLLISRLFFDLKQNTGLKNVVHERIQRVLSNMRRPSYVGDLICCDVKIGSLPPYIHGTRILPMEMNGVWAFELDVEYTGGAGLIVETRVDAREEDLQKGIAEGKLQPNASGDVPPHLLEGLADFEKQLSVPGGTVDAQDVKSGGSDKADEPKGSKGTKAAPNNGSKWKSILKNIAEQVSQVPITLSIGVSSLRGTLRVHMKPPPSDQLWFGFTSMPEIEFNLVSSVGEHKITNSHVAMFLINRFKTGIREVMVLPNCESVTIPWMIAEKDDWVQRSVAPFMWLNQDSTSDHDSSFEAAEGKVKAEQTKKTTNGPQKPRVEEEPVAAQPPASSAALTVESDKSLEELKTPLLESSEKQETVAGGGGGNEGEIVPVSVQPQSRSIVPTNEEVDTSFKGKKMGTKERMFDFRKKVGEKFEEKKRHMEERSRQIVEKMRGP</sequence>
<keyword evidence="6" id="KW-0445">Lipid transport</keyword>
<dbReference type="CDD" id="cd21675">
    <property type="entry name" value="SMP_TEX2"/>
    <property type="match status" value="1"/>
</dbReference>
<dbReference type="Pfam" id="PF23065">
    <property type="entry name" value="PH_SMPa"/>
    <property type="match status" value="1"/>
</dbReference>
<gene>
    <name evidence="12" type="primary">LOC108828350</name>
</gene>
<feature type="compositionally biased region" description="Polar residues" evidence="9">
    <location>
        <begin position="256"/>
        <end position="269"/>
    </location>
</feature>
<dbReference type="GeneID" id="108828350"/>
<feature type="transmembrane region" description="Helical" evidence="10">
    <location>
        <begin position="6"/>
        <end position="32"/>
    </location>
</feature>
<evidence type="ECO:0000256" key="9">
    <source>
        <dbReference type="SAM" id="MobiDB-lite"/>
    </source>
</evidence>
<proteinExistence type="predicted"/>
<dbReference type="PANTHER" id="PTHR13466">
    <property type="entry name" value="TEX2 PROTEIN-RELATED"/>
    <property type="match status" value="1"/>
</dbReference>
<dbReference type="OrthoDB" id="26740at2759"/>
<evidence type="ECO:0000313" key="11">
    <source>
        <dbReference type="Proteomes" id="UP000504610"/>
    </source>
</evidence>
<feature type="compositionally biased region" description="Basic and acidic residues" evidence="9">
    <location>
        <begin position="470"/>
        <end position="479"/>
    </location>
</feature>
<dbReference type="SUPFAM" id="SSF50729">
    <property type="entry name" value="PH domain-like"/>
    <property type="match status" value="1"/>
</dbReference>